<dbReference type="Proteomes" id="UP000649617">
    <property type="component" value="Unassembled WGS sequence"/>
</dbReference>
<evidence type="ECO:0000313" key="2">
    <source>
        <dbReference type="Proteomes" id="UP000649617"/>
    </source>
</evidence>
<accession>A0A812SUG7</accession>
<protein>
    <submittedName>
        <fullName evidence="1">Rab1D protein</fullName>
    </submittedName>
</protein>
<gene>
    <name evidence="1" type="primary">rab1D</name>
    <name evidence="1" type="ORF">SPIL2461_LOCUS12675</name>
</gene>
<evidence type="ECO:0000313" key="1">
    <source>
        <dbReference type="EMBL" id="CAE7491779.1"/>
    </source>
</evidence>
<reference evidence="1" key="1">
    <citation type="submission" date="2021-02" db="EMBL/GenBank/DDBJ databases">
        <authorList>
            <person name="Dougan E. K."/>
            <person name="Rhodes N."/>
            <person name="Thang M."/>
            <person name="Chan C."/>
        </authorList>
    </citation>
    <scope>NUCLEOTIDE SEQUENCE</scope>
</reference>
<dbReference type="InterPro" id="IPR011992">
    <property type="entry name" value="EF-hand-dom_pair"/>
</dbReference>
<name>A0A812SUG7_SYMPI</name>
<keyword evidence="2" id="KW-1185">Reference proteome</keyword>
<dbReference type="OrthoDB" id="443673at2759"/>
<comment type="caution">
    <text evidence="1">The sequence shown here is derived from an EMBL/GenBank/DDBJ whole genome shotgun (WGS) entry which is preliminary data.</text>
</comment>
<organism evidence="1 2">
    <name type="scientific">Symbiodinium pilosum</name>
    <name type="common">Dinoflagellate</name>
    <dbReference type="NCBI Taxonomy" id="2952"/>
    <lineage>
        <taxon>Eukaryota</taxon>
        <taxon>Sar</taxon>
        <taxon>Alveolata</taxon>
        <taxon>Dinophyceae</taxon>
        <taxon>Suessiales</taxon>
        <taxon>Symbiodiniaceae</taxon>
        <taxon>Symbiodinium</taxon>
    </lineage>
</organism>
<dbReference type="AlphaFoldDB" id="A0A812SUG7"/>
<proteinExistence type="predicted"/>
<sequence>TGMLTVMDLDRQAAIVATRFKRWAMTHGPVRQLFFGADNVVAQLGKVVSFTEFVAVCRRTGLEASDEEFVEIYGICDPTESGVRPLDLLFLEPDPHIKEQEEQRLKILRMGQREQKQHLMADVFREEKARQVSAKHRLAPRPWQAIDFEHLPKIVCERQHDWQIAAERRAEEARMDFMQYLRKAYGNEVRAWRRALDPKATYRLTLKGLRKFFHAEVNLRVDQGALWKALDQDGVGHVGIEDLAPRHSHVLANFRQHGAEPA</sequence>
<feature type="non-terminal residue" evidence="1">
    <location>
        <position position="1"/>
    </location>
</feature>
<dbReference type="EMBL" id="CAJNIZ010026446">
    <property type="protein sequence ID" value="CAE7491779.1"/>
    <property type="molecule type" value="Genomic_DNA"/>
</dbReference>
<dbReference type="SUPFAM" id="SSF47473">
    <property type="entry name" value="EF-hand"/>
    <property type="match status" value="1"/>
</dbReference>